<comment type="caution">
    <text evidence="1">The sequence shown here is derived from an EMBL/GenBank/DDBJ whole genome shotgun (WGS) entry which is preliminary data.</text>
</comment>
<evidence type="ECO:0000313" key="2">
    <source>
        <dbReference type="Proteomes" id="UP001465976"/>
    </source>
</evidence>
<name>A0ABR3FNN9_9AGAR</name>
<evidence type="ECO:0008006" key="3">
    <source>
        <dbReference type="Google" id="ProtNLM"/>
    </source>
</evidence>
<dbReference type="Proteomes" id="UP001465976">
    <property type="component" value="Unassembled WGS sequence"/>
</dbReference>
<accession>A0ABR3FNN9</accession>
<gene>
    <name evidence="1" type="ORF">V5O48_004963</name>
</gene>
<evidence type="ECO:0000313" key="1">
    <source>
        <dbReference type="EMBL" id="KAL0577029.1"/>
    </source>
</evidence>
<dbReference type="InterPro" id="IPR032675">
    <property type="entry name" value="LRR_dom_sf"/>
</dbReference>
<organism evidence="1 2">
    <name type="scientific">Marasmius crinis-equi</name>
    <dbReference type="NCBI Taxonomy" id="585013"/>
    <lineage>
        <taxon>Eukaryota</taxon>
        <taxon>Fungi</taxon>
        <taxon>Dikarya</taxon>
        <taxon>Basidiomycota</taxon>
        <taxon>Agaricomycotina</taxon>
        <taxon>Agaricomycetes</taxon>
        <taxon>Agaricomycetidae</taxon>
        <taxon>Agaricales</taxon>
        <taxon>Marasmiineae</taxon>
        <taxon>Marasmiaceae</taxon>
        <taxon>Marasmius</taxon>
    </lineage>
</organism>
<protein>
    <recommendedName>
        <fullName evidence="3">F-box domain-containing protein</fullName>
    </recommendedName>
</protein>
<dbReference type="EMBL" id="JBAHYK010000183">
    <property type="protein sequence ID" value="KAL0577029.1"/>
    <property type="molecule type" value="Genomic_DNA"/>
</dbReference>
<sequence>MPRTDIDSTQPRVPARLRTYNFPWEILSSIFRFGQLNDSAAEQDSLRLGEDHVPRKDPGVLPFEVQVSHISGQWRRVALGTPSLWTTICVEPVVSLSELEAYLQRSRPCPLDVSITCDGPPYDDEHTQEHKERFVLALAHINRWRRCWFHSSREDRNSPFITLLIPARAPALEYLSIEVQSSNHNRPATHESYSAPQIFSGGCPRLSLLHMHGLSLYFFRPPLRTVTTLYIHHTKNIRVQYPEFHTMLNACPALLYLSICGDMMGDQIWLHANSIKLPNLRTLSISSFRASNYSHILLTLDTPRLEKIILKDAREHDLDPFLTSPHTSKFPLLHSLVFCDSDFTVLTYHTFFTSFPSVSELTFIGNSYVPDILKSISDAAHFAPQLIGSYSLWPQLQVLNIDLGLSNDVGLLLKDALERRLRTGGRGPTKLRLGITVDEDFREDDGTLDTASDYGWLQENITIEVMEGSALLRLCCE</sequence>
<dbReference type="Gene3D" id="3.80.10.10">
    <property type="entry name" value="Ribonuclease Inhibitor"/>
    <property type="match status" value="1"/>
</dbReference>
<keyword evidence="2" id="KW-1185">Reference proteome</keyword>
<dbReference type="SUPFAM" id="SSF52047">
    <property type="entry name" value="RNI-like"/>
    <property type="match status" value="1"/>
</dbReference>
<reference evidence="1 2" key="1">
    <citation type="submission" date="2024-02" db="EMBL/GenBank/DDBJ databases">
        <title>A draft genome for the cacao thread blight pathogen Marasmius crinis-equi.</title>
        <authorList>
            <person name="Cohen S.P."/>
            <person name="Baruah I.K."/>
            <person name="Amoako-Attah I."/>
            <person name="Bukari Y."/>
            <person name="Meinhardt L.W."/>
            <person name="Bailey B.A."/>
        </authorList>
    </citation>
    <scope>NUCLEOTIDE SEQUENCE [LARGE SCALE GENOMIC DNA]</scope>
    <source>
        <strain evidence="1 2">GH-76</strain>
    </source>
</reference>
<proteinExistence type="predicted"/>